<evidence type="ECO:0000313" key="2">
    <source>
        <dbReference type="Proteomes" id="UP000281498"/>
    </source>
</evidence>
<protein>
    <recommendedName>
        <fullName evidence="3">Post-transcriptional regulator</fullName>
    </recommendedName>
</protein>
<reference evidence="1 2" key="1">
    <citation type="submission" date="2017-10" db="EMBL/GenBank/DDBJ databases">
        <title>Bacillus sp. nov., a halophilic bacterium isolated from a Keqin Lake.</title>
        <authorList>
            <person name="Wang H."/>
        </authorList>
    </citation>
    <scope>NUCLEOTIDE SEQUENCE [LARGE SCALE GENOMIC DNA]</scope>
    <source>
        <strain evidence="1 2">KCTC 13187</strain>
    </source>
</reference>
<gene>
    <name evidence="1" type="ORF">CR203_00485</name>
</gene>
<accession>A0A3A9KL67</accession>
<dbReference type="Pfam" id="PF13797">
    <property type="entry name" value="Post_transc_reg"/>
    <property type="match status" value="1"/>
</dbReference>
<evidence type="ECO:0000313" key="1">
    <source>
        <dbReference type="EMBL" id="RKL68565.1"/>
    </source>
</evidence>
<dbReference type="EMBL" id="PDOE01000001">
    <property type="protein sequence ID" value="RKL68565.1"/>
    <property type="molecule type" value="Genomic_DNA"/>
</dbReference>
<dbReference type="Proteomes" id="UP000281498">
    <property type="component" value="Unassembled WGS sequence"/>
</dbReference>
<dbReference type="AlphaFoldDB" id="A0A3A9KL67"/>
<evidence type="ECO:0008006" key="3">
    <source>
        <dbReference type="Google" id="ProtNLM"/>
    </source>
</evidence>
<keyword evidence="2" id="KW-1185">Reference proteome</keyword>
<dbReference type="OrthoDB" id="2990595at2"/>
<organism evidence="1 2">
    <name type="scientific">Salipaludibacillus neizhouensis</name>
    <dbReference type="NCBI Taxonomy" id="885475"/>
    <lineage>
        <taxon>Bacteria</taxon>
        <taxon>Bacillati</taxon>
        <taxon>Bacillota</taxon>
        <taxon>Bacilli</taxon>
        <taxon>Bacillales</taxon>
        <taxon>Bacillaceae</taxon>
    </lineage>
</organism>
<dbReference type="InterPro" id="IPR025716">
    <property type="entry name" value="Post-transcriptional_regulator"/>
</dbReference>
<dbReference type="RefSeq" id="WP_110936796.1">
    <property type="nucleotide sequence ID" value="NZ_KZ614146.1"/>
</dbReference>
<name>A0A3A9KL67_9BACI</name>
<sequence length="105" mass="12835">MTKEQWGYWKLKLEPVIESKAEEWHILGYDRVTEKEVWECFLTKLEKNKERPEPVRSHWMVAELFHLKANDYMTWLTIEAYKGPEWFENEEPIDFSLKSFHAEDI</sequence>
<comment type="caution">
    <text evidence="1">The sequence shown here is derived from an EMBL/GenBank/DDBJ whole genome shotgun (WGS) entry which is preliminary data.</text>
</comment>
<proteinExistence type="predicted"/>